<dbReference type="InterPro" id="IPR036412">
    <property type="entry name" value="HAD-like_sf"/>
</dbReference>
<dbReference type="Gene3D" id="3.30.1240.10">
    <property type="match status" value="1"/>
</dbReference>
<dbReference type="Gene3D" id="3.40.50.1000">
    <property type="entry name" value="HAD superfamily/HAD-like"/>
    <property type="match status" value="1"/>
</dbReference>
<accession>A0A923RSH0</accession>
<dbReference type="InterPro" id="IPR006379">
    <property type="entry name" value="HAD-SF_hydro_IIB"/>
</dbReference>
<comment type="caution">
    <text evidence="1">The sequence shown here is derived from an EMBL/GenBank/DDBJ whole genome shotgun (WGS) entry which is preliminary data.</text>
</comment>
<dbReference type="Proteomes" id="UP000606720">
    <property type="component" value="Unassembled WGS sequence"/>
</dbReference>
<reference evidence="1" key="1">
    <citation type="submission" date="2020-08" db="EMBL/GenBank/DDBJ databases">
        <title>Genome public.</title>
        <authorList>
            <person name="Liu C."/>
            <person name="Sun Q."/>
        </authorList>
    </citation>
    <scope>NUCLEOTIDE SEQUENCE</scope>
    <source>
        <strain evidence="1">BX1005</strain>
    </source>
</reference>
<dbReference type="AlphaFoldDB" id="A0A923RSH0"/>
<dbReference type="EMBL" id="JACOPH010000003">
    <property type="protein sequence ID" value="MBC5713603.1"/>
    <property type="molecule type" value="Genomic_DNA"/>
</dbReference>
<gene>
    <name evidence="1" type="ORF">H8S17_05145</name>
</gene>
<organism evidence="1 2">
    <name type="scientific">Roseburia zhanii</name>
    <dbReference type="NCBI Taxonomy" id="2763064"/>
    <lineage>
        <taxon>Bacteria</taxon>
        <taxon>Bacillati</taxon>
        <taxon>Bacillota</taxon>
        <taxon>Clostridia</taxon>
        <taxon>Lachnospirales</taxon>
        <taxon>Lachnospiraceae</taxon>
        <taxon>Roseburia</taxon>
    </lineage>
</organism>
<dbReference type="NCBIfam" id="TIGR01484">
    <property type="entry name" value="HAD-SF-IIB"/>
    <property type="match status" value="1"/>
</dbReference>
<dbReference type="SUPFAM" id="SSF56784">
    <property type="entry name" value="HAD-like"/>
    <property type="match status" value="1"/>
</dbReference>
<dbReference type="GO" id="GO:0016791">
    <property type="term" value="F:phosphatase activity"/>
    <property type="evidence" value="ECO:0007669"/>
    <property type="project" value="TreeGrafter"/>
</dbReference>
<dbReference type="InterPro" id="IPR023214">
    <property type="entry name" value="HAD_sf"/>
</dbReference>
<dbReference type="PANTHER" id="PTHR10000:SF8">
    <property type="entry name" value="HAD SUPERFAMILY HYDROLASE-LIKE, TYPE 3"/>
    <property type="match status" value="1"/>
</dbReference>
<dbReference type="GO" id="GO:0000287">
    <property type="term" value="F:magnesium ion binding"/>
    <property type="evidence" value="ECO:0007669"/>
    <property type="project" value="TreeGrafter"/>
</dbReference>
<name>A0A923RSH0_9FIRM</name>
<dbReference type="SFLD" id="SFLDS00003">
    <property type="entry name" value="Haloacid_Dehalogenase"/>
    <property type="match status" value="1"/>
</dbReference>
<dbReference type="PANTHER" id="PTHR10000">
    <property type="entry name" value="PHOSPHOSERINE PHOSPHATASE"/>
    <property type="match status" value="1"/>
</dbReference>
<sequence length="272" mass="30407">MQAGKILFVDLDATLLSDDKTVSKGNRHAIRKALDQGNYVVVATGRPVESGRIVVKELGLTMPGCYMIAFNGSVLYDCSADRVLYNKTVPIHYVYQLFEKARQAGIYIQTYNQMEVLTEKHSKELDYYTEHSKMRYKLLPDVVAGLEEEPHKVLLISLEDQKLLEDFEQENAAWAEGKLNSFFSSTKYLEYCPAGVSKGMAIEYLCNFLNIPIENTIAVGDERNDISMIKAAHIGIAVQNAVDAAKEAADDITENDNNHDAIAEVIGKYILL</sequence>
<protein>
    <submittedName>
        <fullName evidence="1">HAD family phosphatase</fullName>
    </submittedName>
</protein>
<evidence type="ECO:0000313" key="2">
    <source>
        <dbReference type="Proteomes" id="UP000606720"/>
    </source>
</evidence>
<proteinExistence type="predicted"/>
<dbReference type="SFLD" id="SFLDG01140">
    <property type="entry name" value="C2.B:_Phosphomannomutase_and_P"/>
    <property type="match status" value="1"/>
</dbReference>
<dbReference type="RefSeq" id="WP_186866511.1">
    <property type="nucleotide sequence ID" value="NZ_JACOPH010000003.1"/>
</dbReference>
<dbReference type="NCBIfam" id="TIGR00099">
    <property type="entry name" value="Cof-subfamily"/>
    <property type="match status" value="1"/>
</dbReference>
<dbReference type="Pfam" id="PF08282">
    <property type="entry name" value="Hydrolase_3"/>
    <property type="match status" value="1"/>
</dbReference>
<dbReference type="InterPro" id="IPR000150">
    <property type="entry name" value="Cof"/>
</dbReference>
<dbReference type="CDD" id="cd07516">
    <property type="entry name" value="HAD_Pase"/>
    <property type="match status" value="1"/>
</dbReference>
<keyword evidence="2" id="KW-1185">Reference proteome</keyword>
<evidence type="ECO:0000313" key="1">
    <source>
        <dbReference type="EMBL" id="MBC5713603.1"/>
    </source>
</evidence>
<dbReference type="GO" id="GO:0005829">
    <property type="term" value="C:cytosol"/>
    <property type="evidence" value="ECO:0007669"/>
    <property type="project" value="TreeGrafter"/>
</dbReference>